<accession>A0A4Y2CAM2</accession>
<dbReference type="InterPro" id="IPR041588">
    <property type="entry name" value="Integrase_H2C2"/>
</dbReference>
<sequence length="242" mass="27746">MGVRPLILLLCGNTFVKLYCLGVLLQLSKDYPHDCLELRFGQIVRANSYKLTKELSYEEIQRVEETLIRIIQSELSSDKREKYTQTIQFYEENKILKSLHHAGVQTTLSHLCERFWIPRGRRVVKEVLQKCVTCRRHTSKPVVPDVPAPLPVDGINRVAAFEVTGTDLAGAIYLKEDEKAWIMIFTYAVYRAIHLELVTSLSTEAFMQAKRHFSARRGRSSIMYTDNGTNFFGTSRSLGNLN</sequence>
<dbReference type="SUPFAM" id="SSF53098">
    <property type="entry name" value="Ribonuclease H-like"/>
    <property type="match status" value="1"/>
</dbReference>
<dbReference type="InterPro" id="IPR012337">
    <property type="entry name" value="RNaseH-like_sf"/>
</dbReference>
<dbReference type="EMBL" id="BGPR01000170">
    <property type="protein sequence ID" value="GBM01461.1"/>
    <property type="molecule type" value="Genomic_DNA"/>
</dbReference>
<dbReference type="PANTHER" id="PTHR47331">
    <property type="entry name" value="PHD-TYPE DOMAIN-CONTAINING PROTEIN"/>
    <property type="match status" value="1"/>
</dbReference>
<evidence type="ECO:0000259" key="1">
    <source>
        <dbReference type="Pfam" id="PF17921"/>
    </source>
</evidence>
<evidence type="ECO:0000313" key="3">
    <source>
        <dbReference type="Proteomes" id="UP000499080"/>
    </source>
</evidence>
<protein>
    <recommendedName>
        <fullName evidence="1">Integrase zinc-binding domain-containing protein</fullName>
    </recommendedName>
</protein>
<dbReference type="Gene3D" id="3.30.420.10">
    <property type="entry name" value="Ribonuclease H-like superfamily/Ribonuclease H"/>
    <property type="match status" value="1"/>
</dbReference>
<organism evidence="2 3">
    <name type="scientific">Araneus ventricosus</name>
    <name type="common">Orbweaver spider</name>
    <name type="synonym">Epeira ventricosa</name>
    <dbReference type="NCBI Taxonomy" id="182803"/>
    <lineage>
        <taxon>Eukaryota</taxon>
        <taxon>Metazoa</taxon>
        <taxon>Ecdysozoa</taxon>
        <taxon>Arthropoda</taxon>
        <taxon>Chelicerata</taxon>
        <taxon>Arachnida</taxon>
        <taxon>Araneae</taxon>
        <taxon>Araneomorphae</taxon>
        <taxon>Entelegynae</taxon>
        <taxon>Araneoidea</taxon>
        <taxon>Araneidae</taxon>
        <taxon>Araneus</taxon>
    </lineage>
</organism>
<reference evidence="2 3" key="1">
    <citation type="journal article" date="2019" name="Sci. Rep.">
        <title>Orb-weaving spider Araneus ventricosus genome elucidates the spidroin gene catalogue.</title>
        <authorList>
            <person name="Kono N."/>
            <person name="Nakamura H."/>
            <person name="Ohtoshi R."/>
            <person name="Moran D.A.P."/>
            <person name="Shinohara A."/>
            <person name="Yoshida Y."/>
            <person name="Fujiwara M."/>
            <person name="Mori M."/>
            <person name="Tomita M."/>
            <person name="Arakawa K."/>
        </authorList>
    </citation>
    <scope>NUCLEOTIDE SEQUENCE [LARGE SCALE GENOMIC DNA]</scope>
</reference>
<dbReference type="GO" id="GO:0003676">
    <property type="term" value="F:nucleic acid binding"/>
    <property type="evidence" value="ECO:0007669"/>
    <property type="project" value="InterPro"/>
</dbReference>
<name>A0A4Y2CAM2_ARAVE</name>
<keyword evidence="3" id="KW-1185">Reference proteome</keyword>
<proteinExistence type="predicted"/>
<evidence type="ECO:0000313" key="2">
    <source>
        <dbReference type="EMBL" id="GBM01461.1"/>
    </source>
</evidence>
<comment type="caution">
    <text evidence="2">The sequence shown here is derived from an EMBL/GenBank/DDBJ whole genome shotgun (WGS) entry which is preliminary data.</text>
</comment>
<dbReference type="InterPro" id="IPR036397">
    <property type="entry name" value="RNaseH_sf"/>
</dbReference>
<dbReference type="Gene3D" id="1.10.340.70">
    <property type="match status" value="1"/>
</dbReference>
<dbReference type="Pfam" id="PF17921">
    <property type="entry name" value="Integrase_H2C2"/>
    <property type="match status" value="1"/>
</dbReference>
<dbReference type="AlphaFoldDB" id="A0A4Y2CAM2"/>
<gene>
    <name evidence="2" type="ORF">AVEN_209282_1</name>
</gene>
<dbReference type="Proteomes" id="UP000499080">
    <property type="component" value="Unassembled WGS sequence"/>
</dbReference>
<feature type="domain" description="Integrase zinc-binding" evidence="1">
    <location>
        <begin position="99"/>
        <end position="138"/>
    </location>
</feature>
<dbReference type="OrthoDB" id="6434541at2759"/>